<dbReference type="EMBL" id="FXTY01000005">
    <property type="protein sequence ID" value="SMP26652.1"/>
    <property type="molecule type" value="Genomic_DNA"/>
</dbReference>
<accession>A0ABY1P8K4</accession>
<evidence type="ECO:0000313" key="3">
    <source>
        <dbReference type="EMBL" id="SMP26652.1"/>
    </source>
</evidence>
<feature type="signal peptide" evidence="2">
    <location>
        <begin position="1"/>
        <end position="19"/>
    </location>
</feature>
<feature type="region of interest" description="Disordered" evidence="1">
    <location>
        <begin position="22"/>
        <end position="41"/>
    </location>
</feature>
<keyword evidence="4" id="KW-1185">Reference proteome</keyword>
<dbReference type="SUPFAM" id="SSF51120">
    <property type="entry name" value="beta-Roll"/>
    <property type="match status" value="2"/>
</dbReference>
<dbReference type="PRINTS" id="PR00313">
    <property type="entry name" value="CABNDNGRPT"/>
</dbReference>
<dbReference type="RefSeq" id="WP_283426687.1">
    <property type="nucleotide sequence ID" value="NZ_FXTY01000005.1"/>
</dbReference>
<evidence type="ECO:0000313" key="4">
    <source>
        <dbReference type="Proteomes" id="UP001157961"/>
    </source>
</evidence>
<proteinExistence type="predicted"/>
<organism evidence="3 4">
    <name type="scientific">Shimia sagamensis</name>
    <dbReference type="NCBI Taxonomy" id="1566352"/>
    <lineage>
        <taxon>Bacteria</taxon>
        <taxon>Pseudomonadati</taxon>
        <taxon>Pseudomonadota</taxon>
        <taxon>Alphaproteobacteria</taxon>
        <taxon>Rhodobacterales</taxon>
        <taxon>Roseobacteraceae</taxon>
    </lineage>
</organism>
<evidence type="ECO:0000256" key="2">
    <source>
        <dbReference type="SAM" id="SignalP"/>
    </source>
</evidence>
<reference evidence="3 4" key="1">
    <citation type="submission" date="2017-05" db="EMBL/GenBank/DDBJ databases">
        <authorList>
            <person name="Varghese N."/>
            <person name="Submissions S."/>
        </authorList>
    </citation>
    <scope>NUCLEOTIDE SEQUENCE [LARGE SCALE GENOMIC DNA]</scope>
    <source>
        <strain evidence="3 4">DSM 29734</strain>
    </source>
</reference>
<feature type="chain" id="PRO_5045699384" description="Hemolysin-type calcium-binding repeat-containing protein" evidence="2">
    <location>
        <begin position="20"/>
        <end position="532"/>
    </location>
</feature>
<evidence type="ECO:0008006" key="5">
    <source>
        <dbReference type="Google" id="ProtNLM"/>
    </source>
</evidence>
<name>A0ABY1P8K4_9RHOB</name>
<evidence type="ECO:0000256" key="1">
    <source>
        <dbReference type="SAM" id="MobiDB-lite"/>
    </source>
</evidence>
<protein>
    <recommendedName>
        <fullName evidence="5">Hemolysin-type calcium-binding repeat-containing protein</fullName>
    </recommendedName>
</protein>
<dbReference type="Gene3D" id="2.160.20.160">
    <property type="match status" value="2"/>
</dbReference>
<dbReference type="Proteomes" id="UP001157961">
    <property type="component" value="Unassembled WGS sequence"/>
</dbReference>
<comment type="caution">
    <text evidence="3">The sequence shown here is derived from an EMBL/GenBank/DDBJ whole genome shotgun (WGS) entry which is preliminary data.</text>
</comment>
<dbReference type="InterPro" id="IPR011049">
    <property type="entry name" value="Serralysin-like_metalloprot_C"/>
</dbReference>
<sequence>MGPLILLSLLGLGAATAFVDVGETETPGDPVRDNTDSDDTEIQSEDQQAANLVDLVGTPETGEGVDLVQPEFAPDEAELDSPTTYGTDDNDTMYARGEENVDAGAGNDTLKSFGEGMILGGEGNDVFDLGGTAEGHGGAGEDYMHISDAASGFGGDGDDTFFLQHNNSADDGAATADGGDGDDTFLMKPLSGLPEESVSHILTGGEGADVYAFDIDGATAIRPGDEDDNQIIATITDFDPDEDMLLLDLGAKPSFDDVVELPLPEVSTTEDPDGAFVDVHFSWTNPLNDDNVETRTVRLEGLSEFDTSDVQLTSVFDPDSHHNEDDTGDSDAHHLYALTPTEGSDDDDALTLSEDTATVLKDGDDTVEITDGTHLIYGGEGNDSIEVTEAGDGAAQLFGGEGDDVMTADLIQNNDTALFGGDGDDSITFGMGHYVEGGEGNDTLVLNLHEDAMDQGPAVIKQLSGNHLTINIPAGLDGEVDVVNHTYSNGFEVAYSEVFVGDVSILKVMEEDFATGVGIAEEDPRLEILRAA</sequence>
<keyword evidence="2" id="KW-0732">Signal</keyword>
<gene>
    <name evidence="3" type="ORF">SAMN06265373_105284</name>
</gene>